<dbReference type="PROSITE" id="PS51257">
    <property type="entry name" value="PROKAR_LIPOPROTEIN"/>
    <property type="match status" value="1"/>
</dbReference>
<dbReference type="EC" id="3.-.-.-" evidence="3"/>
<evidence type="ECO:0000256" key="1">
    <source>
        <dbReference type="SAM" id="SignalP"/>
    </source>
</evidence>
<comment type="caution">
    <text evidence="3">The sequence shown here is derived from an EMBL/GenBank/DDBJ whole genome shotgun (WGS) entry which is preliminary data.</text>
</comment>
<evidence type="ECO:0000259" key="2">
    <source>
        <dbReference type="Pfam" id="PF00144"/>
    </source>
</evidence>
<accession>A0ABW1L1D9</accession>
<keyword evidence="3" id="KW-0378">Hydrolase</keyword>
<gene>
    <name evidence="3" type="ORF">ACFMB1_14840</name>
</gene>
<feature type="domain" description="Beta-lactamase-related" evidence="2">
    <location>
        <begin position="52"/>
        <end position="418"/>
    </location>
</feature>
<dbReference type="Proteomes" id="UP001596116">
    <property type="component" value="Unassembled WGS sequence"/>
</dbReference>
<dbReference type="PANTHER" id="PTHR43283">
    <property type="entry name" value="BETA-LACTAMASE-RELATED"/>
    <property type="match status" value="1"/>
</dbReference>
<dbReference type="RefSeq" id="WP_379881919.1">
    <property type="nucleotide sequence ID" value="NZ_JBHPON010000002.1"/>
</dbReference>
<keyword evidence="4" id="KW-1185">Reference proteome</keyword>
<organism evidence="3 4">
    <name type="scientific">Hyphococcus aureus</name>
    <dbReference type="NCBI Taxonomy" id="2666033"/>
    <lineage>
        <taxon>Bacteria</taxon>
        <taxon>Pseudomonadati</taxon>
        <taxon>Pseudomonadota</taxon>
        <taxon>Alphaproteobacteria</taxon>
        <taxon>Parvularculales</taxon>
        <taxon>Parvularculaceae</taxon>
        <taxon>Hyphococcus</taxon>
    </lineage>
</organism>
<dbReference type="PANTHER" id="PTHR43283:SF3">
    <property type="entry name" value="BETA-LACTAMASE FAMILY PROTEIN (AFU_ORTHOLOGUE AFUA_5G07500)"/>
    <property type="match status" value="1"/>
</dbReference>
<reference evidence="3 4" key="1">
    <citation type="submission" date="2024-09" db="EMBL/GenBank/DDBJ databases">
        <authorList>
            <person name="Zhang Z.-H."/>
        </authorList>
    </citation>
    <scope>NUCLEOTIDE SEQUENCE [LARGE SCALE GENOMIC DNA]</scope>
    <source>
        <strain evidence="3 4">HHTR114</strain>
    </source>
</reference>
<evidence type="ECO:0000313" key="4">
    <source>
        <dbReference type="Proteomes" id="UP001596116"/>
    </source>
</evidence>
<protein>
    <submittedName>
        <fullName evidence="3">Serine hydrolase domain-containing protein</fullName>
        <ecNumber evidence="3">3.-.-.-</ecNumber>
    </submittedName>
</protein>
<dbReference type="EMBL" id="JBHPON010000002">
    <property type="protein sequence ID" value="MFC6036833.1"/>
    <property type="molecule type" value="Genomic_DNA"/>
</dbReference>
<dbReference type="Gene3D" id="3.40.710.10">
    <property type="entry name" value="DD-peptidase/beta-lactamase superfamily"/>
    <property type="match status" value="1"/>
</dbReference>
<keyword evidence="1" id="KW-0732">Signal</keyword>
<proteinExistence type="predicted"/>
<dbReference type="InterPro" id="IPR001466">
    <property type="entry name" value="Beta-lactam-related"/>
</dbReference>
<dbReference type="GO" id="GO:0016787">
    <property type="term" value="F:hydrolase activity"/>
    <property type="evidence" value="ECO:0007669"/>
    <property type="project" value="UniProtKB-KW"/>
</dbReference>
<feature type="chain" id="PRO_5047343453" evidence="1">
    <location>
        <begin position="25"/>
        <end position="434"/>
    </location>
</feature>
<name>A0ABW1L1D9_9PROT</name>
<sequence length="434" mass="47052">MSKSYLHALKAIACASLLALGACAEEGAGRVVSIQTPQNSIDKAFLDHIDPVLQAEVDEGVRAGFVAAVVTRDGVAYKKAFGEADPFNETPMTTDTRFRIASMTKPIISVAVMQLVDRGAIRLNDPVEHFIPAYANPQVAVSKTRKADGSFETRPAKRSITIHDLLTHTAGIGYVFSAASDLDKAYLEANLLVTEGDLKERIDRIAALPLLTEPGEIWSYSYSIDILGYIIEAASGVPLETYLMENIFTPLGMNGTEFFIDDSDFEGAAVVIEFNEAGEMVRSGGSALSSPVNDEAFGIASGGAGLVSNVDDYARFMRMLLNDGELDGARILSPATVRLMMQDHTPMNARPEPWKNIGMTFGLGGYVVLEPGYMGNYAAKGDWGWAGYWDTHFFVNREENLGVLLLAQTQPGPHMPPSRAEDLMKSIAYGAQRH</sequence>
<feature type="signal peptide" evidence="1">
    <location>
        <begin position="1"/>
        <end position="24"/>
    </location>
</feature>
<evidence type="ECO:0000313" key="3">
    <source>
        <dbReference type="EMBL" id="MFC6036833.1"/>
    </source>
</evidence>
<dbReference type="Pfam" id="PF00144">
    <property type="entry name" value="Beta-lactamase"/>
    <property type="match status" value="1"/>
</dbReference>
<dbReference type="InterPro" id="IPR050789">
    <property type="entry name" value="Diverse_Enzym_Activities"/>
</dbReference>
<dbReference type="SUPFAM" id="SSF56601">
    <property type="entry name" value="beta-lactamase/transpeptidase-like"/>
    <property type="match status" value="1"/>
</dbReference>
<dbReference type="InterPro" id="IPR012338">
    <property type="entry name" value="Beta-lactam/transpept-like"/>
</dbReference>